<feature type="transmembrane region" description="Helical" evidence="1">
    <location>
        <begin position="233"/>
        <end position="252"/>
    </location>
</feature>
<evidence type="ECO:0000256" key="1">
    <source>
        <dbReference type="SAM" id="Phobius"/>
    </source>
</evidence>
<keyword evidence="1" id="KW-0812">Transmembrane</keyword>
<accession>A0A7S8E5H3</accession>
<feature type="transmembrane region" description="Helical" evidence="1">
    <location>
        <begin position="26"/>
        <end position="43"/>
    </location>
</feature>
<keyword evidence="3" id="KW-1185">Reference proteome</keyword>
<evidence type="ECO:0000313" key="3">
    <source>
        <dbReference type="Proteomes" id="UP000594468"/>
    </source>
</evidence>
<evidence type="ECO:0008006" key="4">
    <source>
        <dbReference type="Google" id="ProtNLM"/>
    </source>
</evidence>
<dbReference type="RefSeq" id="WP_195168795.1">
    <property type="nucleotide sequence ID" value="NZ_CP062983.1"/>
</dbReference>
<feature type="transmembrane region" description="Helical" evidence="1">
    <location>
        <begin position="545"/>
        <end position="565"/>
    </location>
</feature>
<organism evidence="2 3">
    <name type="scientific">Phototrophicus methaneseepsis</name>
    <dbReference type="NCBI Taxonomy" id="2710758"/>
    <lineage>
        <taxon>Bacteria</taxon>
        <taxon>Bacillati</taxon>
        <taxon>Chloroflexota</taxon>
        <taxon>Candidatus Thermofontia</taxon>
        <taxon>Phototrophicales</taxon>
        <taxon>Phototrophicaceae</taxon>
        <taxon>Phototrophicus</taxon>
    </lineage>
</organism>
<evidence type="ECO:0000313" key="2">
    <source>
        <dbReference type="EMBL" id="QPC80720.1"/>
    </source>
</evidence>
<dbReference type="KEGG" id="pmet:G4Y79_13465"/>
<feature type="transmembrane region" description="Helical" evidence="1">
    <location>
        <begin position="378"/>
        <end position="396"/>
    </location>
</feature>
<dbReference type="AlphaFoldDB" id="A0A7S8E5H3"/>
<name>A0A7S8E5H3_9CHLR</name>
<feature type="transmembrane region" description="Helical" evidence="1">
    <location>
        <begin position="324"/>
        <end position="342"/>
    </location>
</feature>
<feature type="transmembrane region" description="Helical" evidence="1">
    <location>
        <begin position="299"/>
        <end position="317"/>
    </location>
</feature>
<gene>
    <name evidence="2" type="ORF">G4Y79_13465</name>
</gene>
<protein>
    <recommendedName>
        <fullName evidence="4">Membrane protein 6-pyruvoyl-tetrahydropterin synthase-related domain-containing protein</fullName>
    </recommendedName>
</protein>
<proteinExistence type="predicted"/>
<dbReference type="Proteomes" id="UP000594468">
    <property type="component" value="Chromosome"/>
</dbReference>
<feature type="transmembrane region" description="Helical" evidence="1">
    <location>
        <begin position="348"/>
        <end position="366"/>
    </location>
</feature>
<keyword evidence="1" id="KW-0472">Membrane</keyword>
<dbReference type="EMBL" id="CP062983">
    <property type="protein sequence ID" value="QPC80720.1"/>
    <property type="molecule type" value="Genomic_DNA"/>
</dbReference>
<feature type="transmembrane region" description="Helical" evidence="1">
    <location>
        <begin position="141"/>
        <end position="158"/>
    </location>
</feature>
<reference evidence="2 3" key="1">
    <citation type="submission" date="2020-02" db="EMBL/GenBank/DDBJ databases">
        <authorList>
            <person name="Zheng R.K."/>
            <person name="Sun C.M."/>
        </authorList>
    </citation>
    <scope>NUCLEOTIDE SEQUENCE [LARGE SCALE GENOMIC DNA]</scope>
    <source>
        <strain evidence="3">rifampicinis</strain>
    </source>
</reference>
<feature type="transmembrane region" description="Helical" evidence="1">
    <location>
        <begin position="115"/>
        <end position="135"/>
    </location>
</feature>
<feature type="transmembrane region" description="Helical" evidence="1">
    <location>
        <begin position="165"/>
        <end position="185"/>
    </location>
</feature>
<keyword evidence="1" id="KW-1133">Transmembrane helix</keyword>
<feature type="transmembrane region" description="Helical" evidence="1">
    <location>
        <begin position="586"/>
        <end position="603"/>
    </location>
</feature>
<sequence>MMSTVPVIPKHEQPDWMRRASRGTDWGVLLALLFGLAVAWPFVRYPTLPIQNGSERAVYRTWETAESLSEGRLYPRWSAYSADGYGAPIPEFYPPGATYAAAMIQLFITEDASQAVRIIYIMAICLASMGMYSFVMKQSNAAAGLLAALLYVSSPYLGLTAPYALGDLSACVAMALLPGFLWAISRLYKQNEPYDQIIVIGLSAALLLTEPRYAMAALVLSIPLSFNTTPQRLKAAIGALSIGALLAAFYWLPALSEYNAVYWVAQSPTFERPPLNLGNLLAPLIQVDPAFLLIQPQMTLGWALILCNILALTAWVQKQYITPSLTYFLIGFTTTLIAILWLPDASWLLGPISFCYAVSGAGILGWRQILPLRTTRIFFGAVLLSVLLFSVPVFFLPQPTNSMTSIDAQSIFQYEQQGYGIATLPPWQPVPIAHEPTLPMSLTLQNGYLANDINRFGGSDRRQLQSLTTLLSNGTHEQTYQIRSFASQLVEVQQAYYPGWEAYLEGQALPISRRANNGLLEISLPEIRTTSTLTILLGSTTTRTAAWLLAAVALILAILLLRRRLRQAGPRRYYDDALLNADDRRMASLVIILFLGLVALANAPNNLLPLRASPNYTLQGAIRMDNRTDVGLDAIAARLSKTVVSPGDSLTVTTYWRSSRFLTGNYQRRLILRDVTSGNTPWQSPMTSLSSIPTRRWIRGRTVADTAEVAIPAGLAPGRYILSMEIQECTNDVCSDIDALTFFDRAGSILGSQLTVPQVITVE</sequence>